<feature type="domain" description="Mut7-C RNAse" evidence="2">
    <location>
        <begin position="112"/>
        <end position="296"/>
    </location>
</feature>
<accession>A0AA88GPL0</accession>
<gene>
    <name evidence="3" type="ORF">C9374_006222</name>
</gene>
<keyword evidence="4" id="KW-1185">Reference proteome</keyword>
<dbReference type="Pfam" id="PF01927">
    <property type="entry name" value="Mut7-C"/>
    <property type="match status" value="1"/>
</dbReference>
<comment type="caution">
    <text evidence="3">The sequence shown here is derived from an EMBL/GenBank/DDBJ whole genome shotgun (WGS) entry which is preliminary data.</text>
</comment>
<protein>
    <recommendedName>
        <fullName evidence="2">Mut7-C RNAse domain-containing protein</fullName>
    </recommendedName>
</protein>
<evidence type="ECO:0000259" key="2">
    <source>
        <dbReference type="Pfam" id="PF01927"/>
    </source>
</evidence>
<dbReference type="AlphaFoldDB" id="A0AA88GPL0"/>
<reference evidence="3 4" key="1">
    <citation type="journal article" date="2018" name="BMC Genomics">
        <title>The genome of Naegleria lovaniensis, the basis for a comparative approach to unravel pathogenicity factors of the human pathogenic amoeba N. fowleri.</title>
        <authorList>
            <person name="Liechti N."/>
            <person name="Schurch N."/>
            <person name="Bruggmann R."/>
            <person name="Wittwer M."/>
        </authorList>
    </citation>
    <scope>NUCLEOTIDE SEQUENCE [LARGE SCALE GENOMIC DNA]</scope>
    <source>
        <strain evidence="3 4">ATCC 30569</strain>
    </source>
</reference>
<evidence type="ECO:0000256" key="1">
    <source>
        <dbReference type="SAM" id="MobiDB-lite"/>
    </source>
</evidence>
<proteinExistence type="predicted"/>
<dbReference type="Proteomes" id="UP000816034">
    <property type="component" value="Unassembled WGS sequence"/>
</dbReference>
<dbReference type="GeneID" id="68098676"/>
<evidence type="ECO:0000313" key="4">
    <source>
        <dbReference type="Proteomes" id="UP000816034"/>
    </source>
</evidence>
<feature type="region of interest" description="Disordered" evidence="1">
    <location>
        <begin position="1"/>
        <end position="21"/>
    </location>
</feature>
<dbReference type="PANTHER" id="PTHR39081:SF1">
    <property type="entry name" value="MUT7-C RNASE DOMAIN-CONTAINING PROTEIN"/>
    <property type="match status" value="1"/>
</dbReference>
<sequence length="330" mass="37900">MNSHQDAELLKQEPHHDKSIGNDEIEDEEMMEIIQQTNSLWSDISSESNNVSSTIDDETNYSEEGMEEGCACGSNVSNELLKFSHGILKMHKTFSDHDEKKEAEINEFFNQTKFITDSCITKIAKHIRLLGYDCISDSSYSPNYIIFTAKQENRIIITCSPTLVTKIKKENKMINVKLPNDYYDSSEEEESSKPNSNASPIRYLYVNPKNSEFHEAITEIVNNFKLVYHPAKIFTRCLKCNDPVECIIPQTEDQVNTLITIMGGQHIYKLYGHTVTRCPCCTRLFWEGHYFKRCETFAKKYSYKPSNNEANSITEHTSQQSVDSNCNKSN</sequence>
<evidence type="ECO:0000313" key="3">
    <source>
        <dbReference type="EMBL" id="KAG2381838.1"/>
    </source>
</evidence>
<dbReference type="RefSeq" id="XP_044547517.1">
    <property type="nucleotide sequence ID" value="XM_044696059.1"/>
</dbReference>
<name>A0AA88GPL0_NAELO</name>
<dbReference type="InterPro" id="IPR002782">
    <property type="entry name" value="Mut7-C_RNAse_dom"/>
</dbReference>
<dbReference type="PANTHER" id="PTHR39081">
    <property type="entry name" value="MUT7-C DOMAIN-CONTAINING PROTEIN"/>
    <property type="match status" value="1"/>
</dbReference>
<feature type="region of interest" description="Disordered" evidence="1">
    <location>
        <begin position="309"/>
        <end position="330"/>
    </location>
</feature>
<organism evidence="3 4">
    <name type="scientific">Naegleria lovaniensis</name>
    <name type="common">Amoeba</name>
    <dbReference type="NCBI Taxonomy" id="51637"/>
    <lineage>
        <taxon>Eukaryota</taxon>
        <taxon>Discoba</taxon>
        <taxon>Heterolobosea</taxon>
        <taxon>Tetramitia</taxon>
        <taxon>Eutetramitia</taxon>
        <taxon>Vahlkampfiidae</taxon>
        <taxon>Naegleria</taxon>
    </lineage>
</organism>
<dbReference type="EMBL" id="PYSW02000026">
    <property type="protein sequence ID" value="KAG2381838.1"/>
    <property type="molecule type" value="Genomic_DNA"/>
</dbReference>